<dbReference type="GO" id="GO:0004364">
    <property type="term" value="F:glutathione transferase activity"/>
    <property type="evidence" value="ECO:0007669"/>
    <property type="project" value="TreeGrafter"/>
</dbReference>
<dbReference type="STRING" id="2903.R1F7Q8"/>
<dbReference type="KEGG" id="ehx:EMIHUDRAFT_353245"/>
<dbReference type="EnsemblProtists" id="EOD29289">
    <property type="protein sequence ID" value="EOD29289"/>
    <property type="gene ID" value="EMIHUDRAFT_353245"/>
</dbReference>
<dbReference type="InterPro" id="IPR050213">
    <property type="entry name" value="GST_superfamily"/>
</dbReference>
<dbReference type="Gene3D" id="1.20.1050.130">
    <property type="match status" value="1"/>
</dbReference>
<dbReference type="HOGENOM" id="CLU_1095943_0_0_1"/>
<dbReference type="PROSITE" id="PS50405">
    <property type="entry name" value="GST_CTER"/>
    <property type="match status" value="1"/>
</dbReference>
<dbReference type="InterPro" id="IPR036249">
    <property type="entry name" value="Thioredoxin-like_sf"/>
</dbReference>
<feature type="domain" description="GST N-terminal" evidence="2">
    <location>
        <begin position="18"/>
        <end position="100"/>
    </location>
</feature>
<feature type="signal peptide" evidence="1">
    <location>
        <begin position="1"/>
        <end position="17"/>
    </location>
</feature>
<dbReference type="InterPro" id="IPR010987">
    <property type="entry name" value="Glutathione-S-Trfase_C-like"/>
</dbReference>
<dbReference type="PaxDb" id="2903-EOD29289"/>
<dbReference type="RefSeq" id="XP_005781718.1">
    <property type="nucleotide sequence ID" value="XM_005781661.1"/>
</dbReference>
<organism evidence="4 5">
    <name type="scientific">Emiliania huxleyi (strain CCMP1516)</name>
    <dbReference type="NCBI Taxonomy" id="280463"/>
    <lineage>
        <taxon>Eukaryota</taxon>
        <taxon>Haptista</taxon>
        <taxon>Haptophyta</taxon>
        <taxon>Prymnesiophyceae</taxon>
        <taxon>Isochrysidales</taxon>
        <taxon>Noelaerhabdaceae</taxon>
        <taxon>Emiliania</taxon>
    </lineage>
</organism>
<dbReference type="InterPro" id="IPR036282">
    <property type="entry name" value="Glutathione-S-Trfase_C_sf"/>
</dbReference>
<evidence type="ECO:0000313" key="4">
    <source>
        <dbReference type="EnsemblProtists" id="EOD29289"/>
    </source>
</evidence>
<feature type="chain" id="PRO_5044208508" description="Glutathione S-transferase" evidence="1">
    <location>
        <begin position="18"/>
        <end position="231"/>
    </location>
</feature>
<dbReference type="InterPro" id="IPR004045">
    <property type="entry name" value="Glutathione_S-Trfase_N"/>
</dbReference>
<dbReference type="PROSITE" id="PS50404">
    <property type="entry name" value="GST_NTER"/>
    <property type="match status" value="1"/>
</dbReference>
<name>A0A0D3K0K4_EMIH1</name>
<dbReference type="SUPFAM" id="SSF52833">
    <property type="entry name" value="Thioredoxin-like"/>
    <property type="match status" value="1"/>
</dbReference>
<keyword evidence="1" id="KW-0732">Signal</keyword>
<keyword evidence="5" id="KW-1185">Reference proteome</keyword>
<reference evidence="5" key="1">
    <citation type="journal article" date="2013" name="Nature">
        <title>Pan genome of the phytoplankton Emiliania underpins its global distribution.</title>
        <authorList>
            <person name="Read B.A."/>
            <person name="Kegel J."/>
            <person name="Klute M.J."/>
            <person name="Kuo A."/>
            <person name="Lefebvre S.C."/>
            <person name="Maumus F."/>
            <person name="Mayer C."/>
            <person name="Miller J."/>
            <person name="Monier A."/>
            <person name="Salamov A."/>
            <person name="Young J."/>
            <person name="Aguilar M."/>
            <person name="Claverie J.M."/>
            <person name="Frickenhaus S."/>
            <person name="Gonzalez K."/>
            <person name="Herman E.K."/>
            <person name="Lin Y.C."/>
            <person name="Napier J."/>
            <person name="Ogata H."/>
            <person name="Sarno A.F."/>
            <person name="Shmutz J."/>
            <person name="Schroeder D."/>
            <person name="de Vargas C."/>
            <person name="Verret F."/>
            <person name="von Dassow P."/>
            <person name="Valentin K."/>
            <person name="Van de Peer Y."/>
            <person name="Wheeler G."/>
            <person name="Dacks J.B."/>
            <person name="Delwiche C.F."/>
            <person name="Dyhrman S.T."/>
            <person name="Glockner G."/>
            <person name="John U."/>
            <person name="Richards T."/>
            <person name="Worden A.Z."/>
            <person name="Zhang X."/>
            <person name="Grigoriev I.V."/>
            <person name="Allen A.E."/>
            <person name="Bidle K."/>
            <person name="Borodovsky M."/>
            <person name="Bowler C."/>
            <person name="Brownlee C."/>
            <person name="Cock J.M."/>
            <person name="Elias M."/>
            <person name="Gladyshev V.N."/>
            <person name="Groth M."/>
            <person name="Guda C."/>
            <person name="Hadaegh A."/>
            <person name="Iglesias-Rodriguez M.D."/>
            <person name="Jenkins J."/>
            <person name="Jones B.M."/>
            <person name="Lawson T."/>
            <person name="Leese F."/>
            <person name="Lindquist E."/>
            <person name="Lobanov A."/>
            <person name="Lomsadze A."/>
            <person name="Malik S.B."/>
            <person name="Marsh M.E."/>
            <person name="Mackinder L."/>
            <person name="Mock T."/>
            <person name="Mueller-Roeber B."/>
            <person name="Pagarete A."/>
            <person name="Parker M."/>
            <person name="Probert I."/>
            <person name="Quesneville H."/>
            <person name="Raines C."/>
            <person name="Rensing S.A."/>
            <person name="Riano-Pachon D.M."/>
            <person name="Richier S."/>
            <person name="Rokitta S."/>
            <person name="Shiraiwa Y."/>
            <person name="Soanes D.M."/>
            <person name="van der Giezen M."/>
            <person name="Wahlund T.M."/>
            <person name="Williams B."/>
            <person name="Wilson W."/>
            <person name="Wolfe G."/>
            <person name="Wurch L.L."/>
        </authorList>
    </citation>
    <scope>NUCLEOTIDE SEQUENCE</scope>
</reference>
<dbReference type="PANTHER" id="PTHR11571:SF150">
    <property type="entry name" value="GLUTATHIONE S-TRANSFERASE"/>
    <property type="match status" value="1"/>
</dbReference>
<dbReference type="Proteomes" id="UP000013827">
    <property type="component" value="Unassembled WGS sequence"/>
</dbReference>
<evidence type="ECO:0000259" key="2">
    <source>
        <dbReference type="PROSITE" id="PS50404"/>
    </source>
</evidence>
<protein>
    <recommendedName>
        <fullName evidence="6">Glutathione S-transferase</fullName>
    </recommendedName>
</protein>
<reference evidence="4" key="2">
    <citation type="submission" date="2024-10" db="UniProtKB">
        <authorList>
            <consortium name="EnsemblProtists"/>
        </authorList>
    </citation>
    <scope>IDENTIFICATION</scope>
</reference>
<evidence type="ECO:0000259" key="3">
    <source>
        <dbReference type="PROSITE" id="PS50405"/>
    </source>
</evidence>
<dbReference type="GeneID" id="19046638"/>
<dbReference type="InterPro" id="IPR004046">
    <property type="entry name" value="GST_C"/>
</dbReference>
<dbReference type="AlphaFoldDB" id="A0A0D3K0K4"/>
<evidence type="ECO:0000256" key="1">
    <source>
        <dbReference type="SAM" id="SignalP"/>
    </source>
</evidence>
<accession>A0A0D3K0K4</accession>
<evidence type="ECO:0000313" key="5">
    <source>
        <dbReference type="Proteomes" id="UP000013827"/>
    </source>
</evidence>
<dbReference type="SUPFAM" id="SSF47616">
    <property type="entry name" value="GST C-terminal domain-like"/>
    <property type="match status" value="1"/>
</dbReference>
<evidence type="ECO:0008006" key="6">
    <source>
        <dbReference type="Google" id="ProtNLM"/>
    </source>
</evidence>
<dbReference type="GO" id="GO:0006749">
    <property type="term" value="P:glutathione metabolic process"/>
    <property type="evidence" value="ECO:0007669"/>
    <property type="project" value="TreeGrafter"/>
</dbReference>
<dbReference type="Pfam" id="PF14497">
    <property type="entry name" value="GST_C_3"/>
    <property type="match status" value="1"/>
</dbReference>
<dbReference type="PANTHER" id="PTHR11571">
    <property type="entry name" value="GLUTATHIONE S-TRANSFERASE"/>
    <property type="match status" value="1"/>
</dbReference>
<sequence>MESLKWLWVLLAARVAAEAPKLTYFNVAGRAELARLYAAVGNLTIVDSTDTSGYKTKTPSGYVPVIAHAGLFPSCAFEYGCLQESLAIERYVRDIAPGFLALSPQQRAVDDMFAQIKEDILQGVEDRGAIRPPAAINATFAQYLRVLELFVPESGFVHGRTFPTGADLAVLVALRAGFPFAQALEAAHFDVATRYPKVHALAARTAAAPTVAAYLSKSKTFYARHSSGSVL</sequence>
<feature type="domain" description="GST C-terminal" evidence="3">
    <location>
        <begin position="103"/>
        <end position="226"/>
    </location>
</feature>
<proteinExistence type="predicted"/>